<keyword evidence="5" id="KW-0812">Transmembrane</keyword>
<feature type="transmembrane region" description="Helical" evidence="5">
    <location>
        <begin position="298"/>
        <end position="318"/>
    </location>
</feature>
<dbReference type="Proteomes" id="UP000754883">
    <property type="component" value="Unassembled WGS sequence"/>
</dbReference>
<dbReference type="PRINTS" id="PR00071">
    <property type="entry name" value="HMGCOARDTASE"/>
</dbReference>
<evidence type="ECO:0000256" key="2">
    <source>
        <dbReference type="ARBA" id="ARBA00012999"/>
    </source>
</evidence>
<dbReference type="GO" id="GO:0008299">
    <property type="term" value="P:isoprenoid biosynthetic process"/>
    <property type="evidence" value="ECO:0007669"/>
    <property type="project" value="InterPro"/>
</dbReference>
<gene>
    <name evidence="6" type="ORF">CBYS24578_00018767</name>
</gene>
<feature type="transmembrane region" description="Helical" evidence="5">
    <location>
        <begin position="338"/>
        <end position="359"/>
    </location>
</feature>
<dbReference type="Gene3D" id="3.90.770.10">
    <property type="entry name" value="3-hydroxy-3-methylglutaryl-coenzyme A Reductase, Chain A, domain 2"/>
    <property type="match status" value="1"/>
</dbReference>
<dbReference type="CDD" id="cd00643">
    <property type="entry name" value="HMG-CoA_reductase_classI"/>
    <property type="match status" value="1"/>
</dbReference>
<dbReference type="PANTHER" id="PTHR10572:SF24">
    <property type="entry name" value="3-HYDROXY-3-METHYLGLUTARYL-COENZYME A REDUCTASE"/>
    <property type="match status" value="1"/>
</dbReference>
<dbReference type="AlphaFoldDB" id="A0A9N9Y2D0"/>
<dbReference type="InterPro" id="IPR002202">
    <property type="entry name" value="HMG_CoA_Rdtase"/>
</dbReference>
<dbReference type="InterPro" id="IPR023074">
    <property type="entry name" value="HMG_CoA_Rdtase_cat_sf"/>
</dbReference>
<evidence type="ECO:0000256" key="4">
    <source>
        <dbReference type="ARBA" id="ARBA00023002"/>
    </source>
</evidence>
<reference evidence="6" key="1">
    <citation type="submission" date="2021-10" db="EMBL/GenBank/DDBJ databases">
        <authorList>
            <person name="Piombo E."/>
        </authorList>
    </citation>
    <scope>NUCLEOTIDE SEQUENCE</scope>
</reference>
<dbReference type="Gene3D" id="3.30.70.420">
    <property type="entry name" value="Hydroxymethylglutaryl-CoA reductase, class I/II, NAD/NADP-binding domain"/>
    <property type="match status" value="1"/>
</dbReference>
<dbReference type="PANTHER" id="PTHR10572">
    <property type="entry name" value="3-HYDROXY-3-METHYLGLUTARYL-COENZYME A REDUCTASE"/>
    <property type="match status" value="1"/>
</dbReference>
<comment type="similarity">
    <text evidence="1">Belongs to the HMG-CoA reductase family.</text>
</comment>
<dbReference type="OrthoDB" id="310654at2759"/>
<protein>
    <recommendedName>
        <fullName evidence="2">hydroxymethylglutaryl-CoA reductase (NADPH)</fullName>
        <ecNumber evidence="2">1.1.1.34</ecNumber>
    </recommendedName>
</protein>
<dbReference type="Pfam" id="PF00368">
    <property type="entry name" value="HMG-CoA_red"/>
    <property type="match status" value="1"/>
</dbReference>
<keyword evidence="3" id="KW-0521">NADP</keyword>
<dbReference type="PROSITE" id="PS50065">
    <property type="entry name" value="HMG_COA_REDUCTASE_4"/>
    <property type="match status" value="1"/>
</dbReference>
<accession>A0A9N9Y2D0</accession>
<keyword evidence="5" id="KW-1133">Transmembrane helix</keyword>
<dbReference type="SUPFAM" id="SSF55035">
    <property type="entry name" value="NAD-binding domain of HMG-CoA reductase"/>
    <property type="match status" value="1"/>
</dbReference>
<evidence type="ECO:0000256" key="5">
    <source>
        <dbReference type="SAM" id="Phobius"/>
    </source>
</evidence>
<comment type="caution">
    <text evidence="6">The sequence shown here is derived from an EMBL/GenBank/DDBJ whole genome shotgun (WGS) entry which is preliminary data.</text>
</comment>
<dbReference type="EC" id="1.1.1.34" evidence="2"/>
<dbReference type="InterPro" id="IPR004554">
    <property type="entry name" value="HMG_CoA_Rdtase_eu_arc"/>
</dbReference>
<keyword evidence="4" id="KW-0560">Oxidoreductase</keyword>
<evidence type="ECO:0000313" key="6">
    <source>
        <dbReference type="EMBL" id="CAG9987135.1"/>
    </source>
</evidence>
<proteinExistence type="inferred from homology"/>
<dbReference type="InterPro" id="IPR009029">
    <property type="entry name" value="HMG_CoA_Rdtase_sub-bd_dom_sf"/>
</dbReference>
<keyword evidence="7" id="KW-1185">Reference proteome</keyword>
<dbReference type="SUPFAM" id="SSF56542">
    <property type="entry name" value="Substrate-binding domain of HMG-CoA reductase"/>
    <property type="match status" value="1"/>
</dbReference>
<dbReference type="PROSITE" id="PS00318">
    <property type="entry name" value="HMG_COA_REDUCTASE_2"/>
    <property type="match status" value="1"/>
</dbReference>
<dbReference type="InterPro" id="IPR009023">
    <property type="entry name" value="HMG_CoA_Rdtase_NAD(P)-bd_sf"/>
</dbReference>
<dbReference type="InterPro" id="IPR023076">
    <property type="entry name" value="HMG_CoA_Rdtase_CS"/>
</dbReference>
<dbReference type="GO" id="GO:0015936">
    <property type="term" value="P:coenzyme A metabolic process"/>
    <property type="evidence" value="ECO:0007669"/>
    <property type="project" value="InterPro"/>
</dbReference>
<dbReference type="EMBL" id="CABFNO020001413">
    <property type="protein sequence ID" value="CAG9987135.1"/>
    <property type="molecule type" value="Genomic_DNA"/>
</dbReference>
<evidence type="ECO:0000313" key="7">
    <source>
        <dbReference type="Proteomes" id="UP000754883"/>
    </source>
</evidence>
<name>A0A9N9Y2D0_9HYPO</name>
<organism evidence="6 7">
    <name type="scientific">Clonostachys byssicola</name>
    <dbReference type="NCBI Taxonomy" id="160290"/>
    <lineage>
        <taxon>Eukaryota</taxon>
        <taxon>Fungi</taxon>
        <taxon>Dikarya</taxon>
        <taxon>Ascomycota</taxon>
        <taxon>Pezizomycotina</taxon>
        <taxon>Sordariomycetes</taxon>
        <taxon>Hypocreomycetidae</taxon>
        <taxon>Hypocreales</taxon>
        <taxon>Bionectriaceae</taxon>
        <taxon>Clonostachys</taxon>
    </lineage>
</organism>
<dbReference type="GO" id="GO:0004420">
    <property type="term" value="F:hydroxymethylglutaryl-CoA reductase (NADPH) activity"/>
    <property type="evidence" value="ECO:0007669"/>
    <property type="project" value="UniProtKB-EC"/>
</dbReference>
<sequence length="379" mass="40400">MPSDGAKLKSLALKLGLVETSRNNEDIQSIKIENCIGFSKVPVGLAGPVHIVGPDVNGTLYAPLATCEPTLVASCSRGCKAFNRSGGLRFDILGDGMSRAPVFAFQDPGRAVAFYRSVPAFQAEFAAWAKTTSRFVQLTEMRPAIIGSNVHLFCHYTCGDASGQNMVTKATSYACSQLRKKYADKFAMTDFYLEGQLASDKKPSWGNVNAARGVQVLAWGKITSASCKEVLGLTMERLYDLYKVGQDGGLRNGLFGSNINTANIIAAMYISTGQDAGSVAESSWSHLTMEFDKSDEGLIVSLFFPSLTVGTVGGGTAYSTQRETLRALGCLGSNKKNALAGIIASFALALDVSTLAAIANDTFTDAHMRLARGENYGKL</sequence>
<evidence type="ECO:0000256" key="3">
    <source>
        <dbReference type="ARBA" id="ARBA00022857"/>
    </source>
</evidence>
<keyword evidence="5" id="KW-0472">Membrane</keyword>
<evidence type="ECO:0000256" key="1">
    <source>
        <dbReference type="ARBA" id="ARBA00007661"/>
    </source>
</evidence>